<dbReference type="InterPro" id="IPR013087">
    <property type="entry name" value="Znf_C2H2_type"/>
</dbReference>
<sequence>MKLAQDMNVDEIFLKQAAEAIAVISSSPTHTDPIIRELLHRIRQSSPLSAVIPAPENVLKAGEPENMARGLIRVPETQTKRTGGNNHSKEGAQLYSCAKCQLKFSRSSDLRRHEKVHSLVLPHICSNCGKGFARKDALKRHSNTLTCQRNRKKLSEGSDVDVDELIKDAIKNGTGLL</sequence>
<dbReference type="FunFam" id="3.30.160.60:FF:000446">
    <property type="entry name" value="Zinc finger protein"/>
    <property type="match status" value="1"/>
</dbReference>
<keyword evidence="2 4" id="KW-0863">Zinc-finger</keyword>
<evidence type="ECO:0000313" key="6">
    <source>
        <dbReference type="EMBL" id="QID82937.1"/>
    </source>
</evidence>
<proteinExistence type="predicted"/>
<reference evidence="6 7" key="1">
    <citation type="journal article" date="2019" name="BMC Genomics">
        <title>Chromosome level assembly and comparative genome analysis confirm lager-brewing yeasts originated from a single hybridization.</title>
        <authorList>
            <person name="Salazar A.N."/>
            <person name="Gorter de Vries A.R."/>
            <person name="van den Broek M."/>
            <person name="Brouwers N."/>
            <person name="de la Torre Cortes P."/>
            <person name="Kuijpers N.G.A."/>
            <person name="Daran J.G."/>
            <person name="Abeel T."/>
        </authorList>
    </citation>
    <scope>NUCLEOTIDE SEQUENCE [LARGE SCALE GENOMIC DNA]</scope>
    <source>
        <strain evidence="6 7">CBS 1483</strain>
    </source>
</reference>
<keyword evidence="3" id="KW-0862">Zinc</keyword>
<gene>
    <name evidence="6" type="primary">MET31_1</name>
    <name evidence="6" type="ORF">GRS66_005371</name>
</gene>
<dbReference type="SUPFAM" id="SSF57667">
    <property type="entry name" value="beta-beta-alpha zinc fingers"/>
    <property type="match status" value="1"/>
</dbReference>
<evidence type="ECO:0000256" key="3">
    <source>
        <dbReference type="ARBA" id="ARBA00022833"/>
    </source>
</evidence>
<evidence type="ECO:0000256" key="2">
    <source>
        <dbReference type="ARBA" id="ARBA00022771"/>
    </source>
</evidence>
<keyword evidence="7" id="KW-1185">Reference proteome</keyword>
<dbReference type="InterPro" id="IPR036236">
    <property type="entry name" value="Znf_C2H2_sf"/>
</dbReference>
<keyword evidence="1" id="KW-0479">Metal-binding</keyword>
<evidence type="ECO:0000256" key="1">
    <source>
        <dbReference type="ARBA" id="ARBA00022723"/>
    </source>
</evidence>
<dbReference type="PANTHER" id="PTHR23235:SF120">
    <property type="entry name" value="KRUPPEL-LIKE FACTOR 15"/>
    <property type="match status" value="1"/>
</dbReference>
<dbReference type="GO" id="GO:0000981">
    <property type="term" value="F:DNA-binding transcription factor activity, RNA polymerase II-specific"/>
    <property type="evidence" value="ECO:0007669"/>
    <property type="project" value="TreeGrafter"/>
</dbReference>
<feature type="domain" description="C2H2-type" evidence="5">
    <location>
        <begin position="95"/>
        <end position="122"/>
    </location>
</feature>
<dbReference type="GO" id="GO:0000978">
    <property type="term" value="F:RNA polymerase II cis-regulatory region sequence-specific DNA binding"/>
    <property type="evidence" value="ECO:0007669"/>
    <property type="project" value="TreeGrafter"/>
</dbReference>
<dbReference type="Gene3D" id="3.30.160.60">
    <property type="entry name" value="Classic Zinc Finger"/>
    <property type="match status" value="2"/>
</dbReference>
<dbReference type="Pfam" id="PF00096">
    <property type="entry name" value="zf-C2H2"/>
    <property type="match status" value="2"/>
</dbReference>
<evidence type="ECO:0000313" key="7">
    <source>
        <dbReference type="Proteomes" id="UP000501346"/>
    </source>
</evidence>
<dbReference type="OrthoDB" id="8922241at2759"/>
<evidence type="ECO:0000256" key="4">
    <source>
        <dbReference type="PROSITE-ProRule" id="PRU00042"/>
    </source>
</evidence>
<feature type="domain" description="C2H2-type" evidence="5">
    <location>
        <begin position="123"/>
        <end position="150"/>
    </location>
</feature>
<dbReference type="Proteomes" id="UP000501346">
    <property type="component" value="Chromosome ScXVI"/>
</dbReference>
<accession>A0A6C1E2G9</accession>
<dbReference type="PROSITE" id="PS50157">
    <property type="entry name" value="ZINC_FINGER_C2H2_2"/>
    <property type="match status" value="2"/>
</dbReference>
<name>A0A6C1E2G9_SACPS</name>
<dbReference type="PROSITE" id="PS00028">
    <property type="entry name" value="ZINC_FINGER_C2H2_1"/>
    <property type="match status" value="1"/>
</dbReference>
<dbReference type="PANTHER" id="PTHR23235">
    <property type="entry name" value="KRUEPPEL-LIKE TRANSCRIPTION FACTOR"/>
    <property type="match status" value="1"/>
</dbReference>
<organism evidence="6 7">
    <name type="scientific">Saccharomyces pastorianus</name>
    <name type="common">Lager yeast</name>
    <name type="synonym">Saccharomyces cerevisiae x Saccharomyces eubayanus</name>
    <dbReference type="NCBI Taxonomy" id="27292"/>
    <lineage>
        <taxon>Eukaryota</taxon>
        <taxon>Fungi</taxon>
        <taxon>Dikarya</taxon>
        <taxon>Ascomycota</taxon>
        <taxon>Saccharomycotina</taxon>
        <taxon>Saccharomycetes</taxon>
        <taxon>Saccharomycetales</taxon>
        <taxon>Saccharomycetaceae</taxon>
        <taxon>Saccharomyces</taxon>
    </lineage>
</organism>
<dbReference type="AlphaFoldDB" id="A0A6C1E2G9"/>
<evidence type="ECO:0000259" key="5">
    <source>
        <dbReference type="PROSITE" id="PS50157"/>
    </source>
</evidence>
<dbReference type="EMBL" id="CP048997">
    <property type="protein sequence ID" value="QID82937.1"/>
    <property type="molecule type" value="Genomic_DNA"/>
</dbReference>
<dbReference type="SMART" id="SM00355">
    <property type="entry name" value="ZnF_C2H2"/>
    <property type="match status" value="2"/>
</dbReference>
<dbReference type="GO" id="GO:0008270">
    <property type="term" value="F:zinc ion binding"/>
    <property type="evidence" value="ECO:0007669"/>
    <property type="project" value="UniProtKB-KW"/>
</dbReference>
<protein>
    <submittedName>
        <fullName evidence="6">Transcriptional regulator met31</fullName>
    </submittedName>
</protein>